<dbReference type="EMBL" id="NHTK01005676">
    <property type="protein sequence ID" value="PPQ75396.1"/>
    <property type="molecule type" value="Genomic_DNA"/>
</dbReference>
<name>A0A409WA49_9AGAR</name>
<organism evidence="1 2">
    <name type="scientific">Panaeolus cyanescens</name>
    <dbReference type="NCBI Taxonomy" id="181874"/>
    <lineage>
        <taxon>Eukaryota</taxon>
        <taxon>Fungi</taxon>
        <taxon>Dikarya</taxon>
        <taxon>Basidiomycota</taxon>
        <taxon>Agaricomycotina</taxon>
        <taxon>Agaricomycetes</taxon>
        <taxon>Agaricomycetidae</taxon>
        <taxon>Agaricales</taxon>
        <taxon>Agaricineae</taxon>
        <taxon>Galeropsidaceae</taxon>
        <taxon>Panaeolus</taxon>
    </lineage>
</organism>
<dbReference type="Proteomes" id="UP000284842">
    <property type="component" value="Unassembled WGS sequence"/>
</dbReference>
<sequence length="238" mass="27385">MPAVAQNGSPPAMILILNALQNLLFPSSESAQPSIPLPKIPESPALVSIINDFMNLLFHNPLIKVDNRVMFGIHLLDLTDAMCRLDDEVQRSRGYDATATSKAKQWADDCFVLFYKILIMFPPTARLPNIIQTFTYYLKEPHIRSSQSSDANDLPAIVHPFPSSHLQNFSFDQFFEYVTMKEALRTLEEIMSKVKRDFDLRGPGECRSLHGQSGYEYYNQRLSSNRVFDSMMQYYYYY</sequence>
<gene>
    <name evidence="1" type="ORF">CVT24_012990</name>
</gene>
<protein>
    <submittedName>
        <fullName evidence="1">Uncharacterized protein</fullName>
    </submittedName>
</protein>
<accession>A0A409WA49</accession>
<keyword evidence="2" id="KW-1185">Reference proteome</keyword>
<reference evidence="1 2" key="1">
    <citation type="journal article" date="2018" name="Evol. Lett.">
        <title>Horizontal gene cluster transfer increased hallucinogenic mushroom diversity.</title>
        <authorList>
            <person name="Reynolds H.T."/>
            <person name="Vijayakumar V."/>
            <person name="Gluck-Thaler E."/>
            <person name="Korotkin H.B."/>
            <person name="Matheny P.B."/>
            <person name="Slot J.C."/>
        </authorList>
    </citation>
    <scope>NUCLEOTIDE SEQUENCE [LARGE SCALE GENOMIC DNA]</scope>
    <source>
        <strain evidence="1 2">2629</strain>
    </source>
</reference>
<proteinExistence type="predicted"/>
<evidence type="ECO:0000313" key="1">
    <source>
        <dbReference type="EMBL" id="PPQ75396.1"/>
    </source>
</evidence>
<dbReference type="AlphaFoldDB" id="A0A409WA49"/>
<dbReference type="InParanoid" id="A0A409WA49"/>
<comment type="caution">
    <text evidence="1">The sequence shown here is derived from an EMBL/GenBank/DDBJ whole genome shotgun (WGS) entry which is preliminary data.</text>
</comment>
<dbReference type="OrthoDB" id="3123447at2759"/>
<evidence type="ECO:0000313" key="2">
    <source>
        <dbReference type="Proteomes" id="UP000284842"/>
    </source>
</evidence>